<sequence>MKVYFQRCYVGYFEVQGWFAHTQTENAQDRFSHNRTELRDPLPSYCEDTAHAMDEDASRAASPDAPPRTASDEEEVVDKHGILVSVKHASQNMFTLVWSFIHKLSTPTSDPL</sequence>
<keyword evidence="3" id="KW-1185">Reference proteome</keyword>
<evidence type="ECO:0000256" key="1">
    <source>
        <dbReference type="SAM" id="MobiDB-lite"/>
    </source>
</evidence>
<feature type="compositionally biased region" description="Low complexity" evidence="1">
    <location>
        <begin position="59"/>
        <end position="69"/>
    </location>
</feature>
<feature type="region of interest" description="Disordered" evidence="1">
    <location>
        <begin position="52"/>
        <end position="75"/>
    </location>
</feature>
<gene>
    <name evidence="2" type="ORF">Pfra01_001688900</name>
</gene>
<dbReference type="Proteomes" id="UP001165121">
    <property type="component" value="Unassembled WGS sequence"/>
</dbReference>
<dbReference type="AlphaFoldDB" id="A0A9W6XUM0"/>
<name>A0A9W6XUM0_9STRA</name>
<accession>A0A9W6XUM0</accession>
<evidence type="ECO:0000313" key="2">
    <source>
        <dbReference type="EMBL" id="GMF46183.1"/>
    </source>
</evidence>
<organism evidence="2 3">
    <name type="scientific">Phytophthora fragariaefolia</name>
    <dbReference type="NCBI Taxonomy" id="1490495"/>
    <lineage>
        <taxon>Eukaryota</taxon>
        <taxon>Sar</taxon>
        <taxon>Stramenopiles</taxon>
        <taxon>Oomycota</taxon>
        <taxon>Peronosporomycetes</taxon>
        <taxon>Peronosporales</taxon>
        <taxon>Peronosporaceae</taxon>
        <taxon>Phytophthora</taxon>
    </lineage>
</organism>
<reference evidence="2" key="1">
    <citation type="submission" date="2023-04" db="EMBL/GenBank/DDBJ databases">
        <title>Phytophthora fragariaefolia NBRC 109709.</title>
        <authorList>
            <person name="Ichikawa N."/>
            <person name="Sato H."/>
            <person name="Tonouchi N."/>
        </authorList>
    </citation>
    <scope>NUCLEOTIDE SEQUENCE</scope>
    <source>
        <strain evidence="2">NBRC 109709</strain>
    </source>
</reference>
<evidence type="ECO:0000313" key="3">
    <source>
        <dbReference type="Proteomes" id="UP001165121"/>
    </source>
</evidence>
<comment type="caution">
    <text evidence="2">The sequence shown here is derived from an EMBL/GenBank/DDBJ whole genome shotgun (WGS) entry which is preliminary data.</text>
</comment>
<proteinExistence type="predicted"/>
<dbReference type="EMBL" id="BSXT01001941">
    <property type="protein sequence ID" value="GMF46183.1"/>
    <property type="molecule type" value="Genomic_DNA"/>
</dbReference>
<protein>
    <submittedName>
        <fullName evidence="2">Unnamed protein product</fullName>
    </submittedName>
</protein>